<dbReference type="AlphaFoldDB" id="A0A6L4WQ24"/>
<comment type="caution">
    <text evidence="2">The sequence shown here is derived from an EMBL/GenBank/DDBJ whole genome shotgun (WGS) entry which is preliminary data.</text>
</comment>
<dbReference type="RefSeq" id="WP_152189113.1">
    <property type="nucleotide sequence ID" value="NZ_WFKI01000004.1"/>
</dbReference>
<name>A0A6L4WQ24_9BACT</name>
<protein>
    <submittedName>
        <fullName evidence="2">Uncharacterized protein</fullName>
    </submittedName>
</protein>
<keyword evidence="1" id="KW-0472">Membrane</keyword>
<feature type="transmembrane region" description="Helical" evidence="1">
    <location>
        <begin position="283"/>
        <end position="303"/>
    </location>
</feature>
<proteinExistence type="predicted"/>
<keyword evidence="4" id="KW-1185">Reference proteome</keyword>
<evidence type="ECO:0000313" key="3">
    <source>
        <dbReference type="EMBL" id="KAB7891878.1"/>
    </source>
</evidence>
<evidence type="ECO:0000313" key="5">
    <source>
        <dbReference type="Proteomes" id="UP000472839"/>
    </source>
</evidence>
<reference evidence="4 5" key="1">
    <citation type="submission" date="2019-10" db="EMBL/GenBank/DDBJ databases">
        <title>Poseidonibacter ostreae sp. nov., isolated from the gut of the Ostrea denselamellosa.</title>
        <authorList>
            <person name="Choi A."/>
        </authorList>
    </citation>
    <scope>NUCLEOTIDE SEQUENCE [LARGE SCALE GENOMIC DNA]</scope>
    <source>
        <strain evidence="2 5">SJOD-M-33</strain>
        <strain evidence="3 4">SJOD-M-5</strain>
    </source>
</reference>
<dbReference type="EMBL" id="WFKJ01000011">
    <property type="protein sequence ID" value="KAB7891878.1"/>
    <property type="molecule type" value="Genomic_DNA"/>
</dbReference>
<evidence type="ECO:0000313" key="4">
    <source>
        <dbReference type="Proteomes" id="UP000461010"/>
    </source>
</evidence>
<organism evidence="2 5">
    <name type="scientific">Poseidonibacter ostreae</name>
    <dbReference type="NCBI Taxonomy" id="2654171"/>
    <lineage>
        <taxon>Bacteria</taxon>
        <taxon>Pseudomonadati</taxon>
        <taxon>Campylobacterota</taxon>
        <taxon>Epsilonproteobacteria</taxon>
        <taxon>Campylobacterales</taxon>
        <taxon>Arcobacteraceae</taxon>
        <taxon>Poseidonibacter</taxon>
    </lineage>
</organism>
<evidence type="ECO:0000256" key="1">
    <source>
        <dbReference type="SAM" id="Phobius"/>
    </source>
</evidence>
<dbReference type="Proteomes" id="UP000461010">
    <property type="component" value="Unassembled WGS sequence"/>
</dbReference>
<dbReference type="Proteomes" id="UP000472839">
    <property type="component" value="Unassembled WGS sequence"/>
</dbReference>
<gene>
    <name evidence="3" type="ORF">GBG18_05430</name>
    <name evidence="2" type="ORF">GBG19_12375</name>
</gene>
<evidence type="ECO:0000313" key="2">
    <source>
        <dbReference type="EMBL" id="KAB7886383.1"/>
    </source>
</evidence>
<keyword evidence="1" id="KW-1133">Transmembrane helix</keyword>
<sequence>MFTKESLYINAIKYDTQLKLDYKKLSDNEITEANNSVFLVDDEILAHDIAHKLNTSQKEINNTYISTLLISDTTKLVPKSISSKLKDCEIAELNSEFDIAVLKTTLFETKNYFDKTGVDFIYSAFHILNLHIEQNICKNQLLIFLFNNKAFILILGDDASIVFNKTVDLPTFESIKKTHFYEDDIAGQKLFDEIYYLELNEIIHNNLNEFYEKSKNVFVEKIVILYAIKELSNEQIEQLSDELLVPIDYHPINIDEEIFELSKDKHLKKSFIKPRKKAKKTNFNNLFILIFFLAAFFGIYKLFINMEEKQEVEKQEIKKFVKLPDHININDKIDKRIKSVFKRIPYDIVVKNLKLEKDSLEINATLLADDTFIKSVKPSLDDIYKQIDIKVEDDKKNMISAKITAKEALELENIVYKTYTDKYITDEFLPISRVSEQLKILFPEDTIVKFNSSKNEDITKFFYSVSMLVKTPAEFFNTIKMLNNELYSINIMYPVIMTKNIDGFLEIEFKLVFNQPK</sequence>
<keyword evidence="1" id="KW-0812">Transmembrane</keyword>
<accession>A0A6L4WQ24</accession>
<dbReference type="EMBL" id="WFKK01000042">
    <property type="protein sequence ID" value="KAB7886383.1"/>
    <property type="molecule type" value="Genomic_DNA"/>
</dbReference>